<keyword evidence="3 6" id="KW-0863">Zinc-finger</keyword>
<evidence type="ECO:0000313" key="10">
    <source>
        <dbReference type="EMBL" id="KAB1217571.1"/>
    </source>
</evidence>
<comment type="similarity">
    <text evidence="1">Belongs to the SNF2/RAD54 helicase family. RAD16 subfamily.</text>
</comment>
<dbReference type="SMART" id="SM00184">
    <property type="entry name" value="RING"/>
    <property type="match status" value="1"/>
</dbReference>
<accession>A0A6A1VXA6</accession>
<dbReference type="InterPro" id="IPR001650">
    <property type="entry name" value="Helicase_C-like"/>
</dbReference>
<dbReference type="SMART" id="SM00249">
    <property type="entry name" value="PHD"/>
    <property type="match status" value="2"/>
</dbReference>
<dbReference type="SUPFAM" id="SSF57850">
    <property type="entry name" value="RING/U-box"/>
    <property type="match status" value="1"/>
</dbReference>
<feature type="domain" description="RING-type" evidence="8">
    <location>
        <begin position="1371"/>
        <end position="1420"/>
    </location>
</feature>
<dbReference type="Pfam" id="PF21325">
    <property type="entry name" value="SHPRH_helical-1st"/>
    <property type="match status" value="1"/>
</dbReference>
<dbReference type="InterPro" id="IPR049730">
    <property type="entry name" value="SNF2/RAD54-like_C"/>
</dbReference>
<dbReference type="SMART" id="SM00490">
    <property type="entry name" value="HELICc"/>
    <property type="match status" value="1"/>
</dbReference>
<dbReference type="SUPFAM" id="SSF57903">
    <property type="entry name" value="FYVE/PHD zinc finger"/>
    <property type="match status" value="1"/>
</dbReference>
<dbReference type="InterPro" id="IPR048686">
    <property type="entry name" value="SHPRH_helical_1st"/>
</dbReference>
<dbReference type="CDD" id="cd18793">
    <property type="entry name" value="SF2_C_SNF"/>
    <property type="match status" value="1"/>
</dbReference>
<evidence type="ECO:0000256" key="1">
    <source>
        <dbReference type="ARBA" id="ARBA00008438"/>
    </source>
</evidence>
<dbReference type="InterPro" id="IPR014001">
    <property type="entry name" value="Helicase_ATP-bd"/>
</dbReference>
<dbReference type="OrthoDB" id="423559at2759"/>
<keyword evidence="11" id="KW-1185">Reference proteome</keyword>
<dbReference type="InterPro" id="IPR038718">
    <property type="entry name" value="SNF2-like_sf"/>
</dbReference>
<name>A0A6A1VXA6_9ROSI</name>
<evidence type="ECO:0000259" key="9">
    <source>
        <dbReference type="PROSITE" id="PS51194"/>
    </source>
</evidence>
<dbReference type="PANTHER" id="PTHR45865:SF1">
    <property type="entry name" value="E3 UBIQUITIN-PROTEIN LIGASE SHPRH"/>
    <property type="match status" value="1"/>
</dbReference>
<dbReference type="Pfam" id="PF00271">
    <property type="entry name" value="Helicase_C"/>
    <property type="match status" value="1"/>
</dbReference>
<dbReference type="InterPro" id="IPR001841">
    <property type="entry name" value="Znf_RING"/>
</dbReference>
<feature type="domain" description="Helicase C-terminal" evidence="9">
    <location>
        <begin position="1469"/>
        <end position="1645"/>
    </location>
</feature>
<dbReference type="InterPro" id="IPR011011">
    <property type="entry name" value="Znf_FYVE_PHD"/>
</dbReference>
<evidence type="ECO:0000259" key="8">
    <source>
        <dbReference type="PROSITE" id="PS50089"/>
    </source>
</evidence>
<dbReference type="Gene3D" id="3.40.50.300">
    <property type="entry name" value="P-loop containing nucleotide triphosphate hydrolases"/>
    <property type="match status" value="1"/>
</dbReference>
<feature type="compositionally biased region" description="Basic residues" evidence="7">
    <location>
        <begin position="1"/>
        <end position="13"/>
    </location>
</feature>
<evidence type="ECO:0000313" key="11">
    <source>
        <dbReference type="Proteomes" id="UP000516437"/>
    </source>
</evidence>
<evidence type="ECO:0000256" key="2">
    <source>
        <dbReference type="ARBA" id="ARBA00022723"/>
    </source>
</evidence>
<dbReference type="PROSITE" id="PS51194">
    <property type="entry name" value="HELICASE_CTER"/>
    <property type="match status" value="1"/>
</dbReference>
<dbReference type="Proteomes" id="UP000516437">
    <property type="component" value="Chromosome 3"/>
</dbReference>
<dbReference type="InterPro" id="IPR013083">
    <property type="entry name" value="Znf_RING/FYVE/PHD"/>
</dbReference>
<dbReference type="Pfam" id="PF00176">
    <property type="entry name" value="SNF2-rel_dom"/>
    <property type="match status" value="1"/>
</dbReference>
<dbReference type="CDD" id="cd18070">
    <property type="entry name" value="DEXQc_SHPRH"/>
    <property type="match status" value="1"/>
</dbReference>
<dbReference type="InterPro" id="IPR052583">
    <property type="entry name" value="ATP-helicase/E3_Ub-Ligase"/>
</dbReference>
<sequence length="1692" mass="191541">MGRRKQSQPHHSGRVIVESNDTTETRQRNLQATNTEQVQNNESNSIHEPYFVEVHQASWVSDEHLDISEVILKDLNWRERLSGCDLNYDFFQESKYTLRFKVCHVNELIGRIKLGHWPVFSSNAVSLELIEKCSRKNIKTHSVILSGSFDGPDDGISALVHLVSLKFMTLRPVMGNISSESILSLRLRVEILKSAFEACESVLENTRQQWKRSMMNVMAWLRPEVMTSEARYRASISTEMETDLNIGMEDGNPIAKKRARLDAAGFYEAIKPSKVDPMLQDDIPDLLPELRPYQRRAAYWMVQREKGDSGSLVGSGKSSSLSPLCLPVDFLDTHTKMFYNPFSGNVALHPEQPAPYVFGGILADEMGLGKTVELLACVFAHRKTESEDGIVTDIHSVVPVHQKSNLKRLKRERIECICGAVSETRKYKGLWVQCDVCDAWQHANCVGYSPKGKPLKSSEVSTGKQCDKRLMVESKRHIRKKNSANIVVRDGEHVCPLCLELMQATDSPVATGATLIVCPAPILPQWHAEITRHTRPGSLKTCVYEGAKITSLSDPPVVDISELVNADIVLTTYDVLKEDLSHDSDRHEGDRRFMRFQKRYPVIPTLLTRIFWWRICLDEAQMVESNSAAATEMALRLYTKHRWCITGTPIQRKLDDLYGLLRFLKASPFDVSRWWSDVIRAPYERRDAGAMEFTHKFFKQIMWRSSKRYVADELQLPPQDECVTWLTFSAIEEHFYQRQHETCVSYAREVIESLKDDFLKRKFEGYVSSDASSDPLITHVEAGKLLNTLLKLRQACCHPQVGSYGLRSLQQSPMTMEEILMVLIGKTKIEGEEALRRIVVALNGLAGIAVIESKFYQAVSLYKEALALVEEHSEDFRLDSLLNIHIHHNLAEILPLATNCSEQFHSEGQQFPRSWEKVSKRRGIEESDQHVGKRRKVSGEDNMDFTIEAGNPTDCSSGISESSLNNDGECDIELHVSSSCISERSLRSACENIKQKYLSVFSSKLSISQQEFRKSYVQVCNAFRDRKNQHTIWWLEALHHAEQSKDFSNDLSRRIEEAISGTPKNLRTSRLASRFRSISSLKYHIQTTLDQLEASRIVLLDRLLEIDNTMEKPKEEYIERVRYCRNCNPNGDGPVCVACELDGLFQDYEARLFRLNKDHGGVITCAEEALDLQQRNSARNRFFWNVPQPDLSSGVREKRDVGKRVVVSKSASELEIVLGVIKTYCKAQLGREGMSAANKQLHILEGMRREYGHARSLAIAQAQVLCAHDEIKMATTRLHLRENEDDKAVDALSRDELPSANVQYSDDKFISLALLSRIKGKLRYLKGLVLSKQKSPAESPTDSSLTQETGSLLTSTEQKSICVPKADEEACPVCQEKLSTQKMVFQCGHVTCCKCLFSLTERRVNDHKLQPKWVICPTCRQHTDFGNIAYADDRQNESCTSSVRHTNQSHEKHEASMIVHGSYGTKIEAVARRILWIKHTDPNAKVLVFSSWNDVLDVLEHALTANDITCIRMKGGRKSHVAISKFRGQENSAEGIQKRHAKKRASNFVQVLLILIQHGANGLNLLEAEHVVLVEPLLNPATEAQAISRVHRIGQQKRTLVHRFIVKNTVEESLYKLNRSRNTNLFISGNTKNQDQAVLTLKDVESLFATVGITAHANDEKLNGSLRNLPPSVAAGIAAERRVKEQHTSCSS</sequence>
<dbReference type="PANTHER" id="PTHR45865">
    <property type="entry name" value="E3 UBIQUITIN-PROTEIN LIGASE SHPRH FAMILY MEMBER"/>
    <property type="match status" value="1"/>
</dbReference>
<dbReference type="EMBL" id="RXIC02000021">
    <property type="protein sequence ID" value="KAB1217571.1"/>
    <property type="molecule type" value="Genomic_DNA"/>
</dbReference>
<dbReference type="GO" id="GO:0008270">
    <property type="term" value="F:zinc ion binding"/>
    <property type="evidence" value="ECO:0007669"/>
    <property type="project" value="UniProtKB-KW"/>
</dbReference>
<dbReference type="Gene3D" id="3.30.40.10">
    <property type="entry name" value="Zinc/RING finger domain, C3HC4 (zinc finger)"/>
    <property type="match status" value="2"/>
</dbReference>
<dbReference type="Pfam" id="PF21324">
    <property type="entry name" value="SHPRH_helical-2nd"/>
    <property type="match status" value="1"/>
</dbReference>
<gene>
    <name evidence="10" type="ORF">CJ030_MR3G002718</name>
</gene>
<keyword evidence="2" id="KW-0479">Metal-binding</keyword>
<dbReference type="GO" id="GO:0016787">
    <property type="term" value="F:hydrolase activity"/>
    <property type="evidence" value="ECO:0007669"/>
    <property type="project" value="UniProtKB-KW"/>
</dbReference>
<feature type="region of interest" description="Disordered" evidence="7">
    <location>
        <begin position="922"/>
        <end position="944"/>
    </location>
</feature>
<keyword evidence="4" id="KW-0378">Hydrolase</keyword>
<protein>
    <submittedName>
        <fullName evidence="10">E3 ubiquitin-protein ligase SHPRH</fullName>
    </submittedName>
</protein>
<dbReference type="InterPro" id="IPR027417">
    <property type="entry name" value="P-loop_NTPase"/>
</dbReference>
<reference evidence="10 11" key="1">
    <citation type="journal article" date="2019" name="Plant Biotechnol. J.">
        <title>The red bayberry genome and genetic basis of sex determination.</title>
        <authorList>
            <person name="Jia H.M."/>
            <person name="Jia H.J."/>
            <person name="Cai Q.L."/>
            <person name="Wang Y."/>
            <person name="Zhao H.B."/>
            <person name="Yang W.F."/>
            <person name="Wang G.Y."/>
            <person name="Li Y.H."/>
            <person name="Zhan D.L."/>
            <person name="Shen Y.T."/>
            <person name="Niu Q.F."/>
            <person name="Chang L."/>
            <person name="Qiu J."/>
            <person name="Zhao L."/>
            <person name="Xie H.B."/>
            <person name="Fu W.Y."/>
            <person name="Jin J."/>
            <person name="Li X.W."/>
            <person name="Jiao Y."/>
            <person name="Zhou C.C."/>
            <person name="Tu T."/>
            <person name="Chai C.Y."/>
            <person name="Gao J.L."/>
            <person name="Fan L.J."/>
            <person name="van de Weg E."/>
            <person name="Wang J.Y."/>
            <person name="Gao Z.S."/>
        </authorList>
    </citation>
    <scope>NUCLEOTIDE SEQUENCE [LARGE SCALE GENOMIC DNA]</scope>
    <source>
        <tissue evidence="10">Leaves</tissue>
    </source>
</reference>
<organism evidence="10 11">
    <name type="scientific">Morella rubra</name>
    <name type="common">Chinese bayberry</name>
    <dbReference type="NCBI Taxonomy" id="262757"/>
    <lineage>
        <taxon>Eukaryota</taxon>
        <taxon>Viridiplantae</taxon>
        <taxon>Streptophyta</taxon>
        <taxon>Embryophyta</taxon>
        <taxon>Tracheophyta</taxon>
        <taxon>Spermatophyta</taxon>
        <taxon>Magnoliopsida</taxon>
        <taxon>eudicotyledons</taxon>
        <taxon>Gunneridae</taxon>
        <taxon>Pentapetalae</taxon>
        <taxon>rosids</taxon>
        <taxon>fabids</taxon>
        <taxon>Fagales</taxon>
        <taxon>Myricaceae</taxon>
        <taxon>Morella</taxon>
    </lineage>
</organism>
<dbReference type="InterPro" id="IPR048695">
    <property type="entry name" value="SHPRH_helical_2nd"/>
</dbReference>
<evidence type="ECO:0000256" key="3">
    <source>
        <dbReference type="ARBA" id="ARBA00022771"/>
    </source>
</evidence>
<proteinExistence type="inferred from homology"/>
<evidence type="ECO:0000256" key="6">
    <source>
        <dbReference type="PROSITE-ProRule" id="PRU00175"/>
    </source>
</evidence>
<feature type="region of interest" description="Disordered" evidence="7">
    <location>
        <begin position="1"/>
        <end position="25"/>
    </location>
</feature>
<dbReference type="SMART" id="SM00487">
    <property type="entry name" value="DEXDc"/>
    <property type="match status" value="1"/>
</dbReference>
<evidence type="ECO:0000256" key="5">
    <source>
        <dbReference type="ARBA" id="ARBA00022833"/>
    </source>
</evidence>
<dbReference type="Gene3D" id="3.40.50.10810">
    <property type="entry name" value="Tandem AAA-ATPase domain"/>
    <property type="match status" value="1"/>
</dbReference>
<keyword evidence="5" id="KW-0862">Zinc</keyword>
<evidence type="ECO:0000256" key="7">
    <source>
        <dbReference type="SAM" id="MobiDB-lite"/>
    </source>
</evidence>
<dbReference type="InterPro" id="IPR000330">
    <property type="entry name" value="SNF2_N"/>
</dbReference>
<dbReference type="SUPFAM" id="SSF52540">
    <property type="entry name" value="P-loop containing nucleoside triphosphate hydrolases"/>
    <property type="match status" value="2"/>
</dbReference>
<feature type="compositionally biased region" description="Basic and acidic residues" evidence="7">
    <location>
        <begin position="922"/>
        <end position="931"/>
    </location>
</feature>
<comment type="caution">
    <text evidence="10">The sequence shown here is derived from an EMBL/GenBank/DDBJ whole genome shotgun (WGS) entry which is preliminary data.</text>
</comment>
<dbReference type="PROSITE" id="PS50089">
    <property type="entry name" value="ZF_RING_2"/>
    <property type="match status" value="1"/>
</dbReference>
<dbReference type="InterPro" id="IPR001965">
    <property type="entry name" value="Znf_PHD"/>
</dbReference>
<evidence type="ECO:0000256" key="4">
    <source>
        <dbReference type="ARBA" id="ARBA00022801"/>
    </source>
</evidence>
<dbReference type="CDD" id="cd15517">
    <property type="entry name" value="PHD_TCF19_like"/>
    <property type="match status" value="1"/>
</dbReference>
<dbReference type="GO" id="GO:0005524">
    <property type="term" value="F:ATP binding"/>
    <property type="evidence" value="ECO:0007669"/>
    <property type="project" value="InterPro"/>
</dbReference>